<dbReference type="AlphaFoldDB" id="A0ABD1LXU9"/>
<reference evidence="2 3" key="1">
    <citation type="submission" date="2024-08" db="EMBL/GenBank/DDBJ databases">
        <title>Insights into the chromosomal genome structure of Flemingia macrophylla.</title>
        <authorList>
            <person name="Ding Y."/>
            <person name="Zhao Y."/>
            <person name="Bi W."/>
            <person name="Wu M."/>
            <person name="Zhao G."/>
            <person name="Gong Y."/>
            <person name="Li W."/>
            <person name="Zhang P."/>
        </authorList>
    </citation>
    <scope>NUCLEOTIDE SEQUENCE [LARGE SCALE GENOMIC DNA]</scope>
    <source>
        <strain evidence="2">DYQJB</strain>
        <tissue evidence="2">Leaf</tissue>
    </source>
</reference>
<proteinExistence type="predicted"/>
<evidence type="ECO:0000313" key="2">
    <source>
        <dbReference type="EMBL" id="KAL2328364.1"/>
    </source>
</evidence>
<feature type="transmembrane region" description="Helical" evidence="1">
    <location>
        <begin position="20"/>
        <end position="39"/>
    </location>
</feature>
<keyword evidence="1" id="KW-0472">Membrane</keyword>
<gene>
    <name evidence="2" type="ORF">Fmac_021791</name>
</gene>
<evidence type="ECO:0000256" key="1">
    <source>
        <dbReference type="SAM" id="Phobius"/>
    </source>
</evidence>
<protein>
    <submittedName>
        <fullName evidence="2">Uncharacterized protein</fullName>
    </submittedName>
</protein>
<accession>A0ABD1LXU9</accession>
<dbReference type="Proteomes" id="UP001603857">
    <property type="component" value="Unassembled WGS sequence"/>
</dbReference>
<dbReference type="EMBL" id="JBGMDY010000007">
    <property type="protein sequence ID" value="KAL2328364.1"/>
    <property type="molecule type" value="Genomic_DNA"/>
</dbReference>
<name>A0ABD1LXU9_9FABA</name>
<organism evidence="2 3">
    <name type="scientific">Flemingia macrophylla</name>
    <dbReference type="NCBI Taxonomy" id="520843"/>
    <lineage>
        <taxon>Eukaryota</taxon>
        <taxon>Viridiplantae</taxon>
        <taxon>Streptophyta</taxon>
        <taxon>Embryophyta</taxon>
        <taxon>Tracheophyta</taxon>
        <taxon>Spermatophyta</taxon>
        <taxon>Magnoliopsida</taxon>
        <taxon>eudicotyledons</taxon>
        <taxon>Gunneridae</taxon>
        <taxon>Pentapetalae</taxon>
        <taxon>rosids</taxon>
        <taxon>fabids</taxon>
        <taxon>Fabales</taxon>
        <taxon>Fabaceae</taxon>
        <taxon>Papilionoideae</taxon>
        <taxon>50 kb inversion clade</taxon>
        <taxon>NPAAA clade</taxon>
        <taxon>indigoferoid/millettioid clade</taxon>
        <taxon>Phaseoleae</taxon>
        <taxon>Flemingia</taxon>
    </lineage>
</organism>
<keyword evidence="1" id="KW-1133">Transmembrane helix</keyword>
<evidence type="ECO:0000313" key="3">
    <source>
        <dbReference type="Proteomes" id="UP001603857"/>
    </source>
</evidence>
<keyword evidence="1" id="KW-0812">Transmembrane</keyword>
<keyword evidence="3" id="KW-1185">Reference proteome</keyword>
<sequence length="50" mass="6066">MRYVFDIVHRIIEIYKYFFNQQLCLFVCCLLLELARVVLEARYTSLKGSF</sequence>
<comment type="caution">
    <text evidence="2">The sequence shown here is derived from an EMBL/GenBank/DDBJ whole genome shotgun (WGS) entry which is preliminary data.</text>
</comment>